<proteinExistence type="inferred from homology"/>
<dbReference type="SUPFAM" id="SSF56672">
    <property type="entry name" value="DNA/RNA polymerases"/>
    <property type="match status" value="1"/>
</dbReference>
<keyword evidence="6" id="KW-0695">RNA-directed DNA polymerase</keyword>
<dbReference type="CDD" id="cd03487">
    <property type="entry name" value="RT_Bac_retron_II"/>
    <property type="match status" value="1"/>
</dbReference>
<evidence type="ECO:0000256" key="9">
    <source>
        <dbReference type="ARBA" id="ARBA00048173"/>
    </source>
</evidence>
<sequence length="553" mass="62449">MFDIIDPKTLNECFTVELLAKFLNTDYPNLSKLIYGKKSPYRTFYIPKKSGGTREIKAPIKTLKLIQQKLKVEFEDYSSPRVASHGFVKGRSILTNAKLHINRNYVLNVDLESFFNSINFGRIKKLFESTPFKFTSPVATVLAQICCHENSLPQGAPTSPILSNMIAFKLDGELMRLAKKINFRYTRYVDDLTISCQSLAQLEKHKIIYRSKEAKYEAGFTLSRLIEKNGFKINNEKTRLQQRTEHQGVTGLTVNVKLNVSRTFIRQTSSMINALIIHGAEKSEHEHFTKYFDGYVPNRQQQRISKKPGDLFIKKVKGRVNYIKMIRGAACPVYRKLAYQLTCGLGCPNEDYNKDWLDWISDSVLVLDNNLDILQGTAFYADGLGIVTNQHNLESITEDNIAGNITLVEPLNYSKKYQLLGLNKTSEKYDIALIDFGVHAKSKRALEIADSPLYKTGTTVYAIGYPNHSEGTKPTILECKIVNKTKWQGECRYKIDQNIHHGFSGGPVIDTDGKVIGIVSNGNAVGASKSTEDMFIPVETVMKFANDAKPEDC</sequence>
<comment type="similarity">
    <text evidence="8">Belongs to the bacterial reverse transcriptase family.</text>
</comment>
<dbReference type="EC" id="2.7.7.49" evidence="1"/>
<dbReference type="PRINTS" id="PR00866">
    <property type="entry name" value="RNADNAPOLMS"/>
</dbReference>
<gene>
    <name evidence="11" type="ORF">L0668_14210</name>
</gene>
<dbReference type="PROSITE" id="PS50878">
    <property type="entry name" value="RT_POL"/>
    <property type="match status" value="1"/>
</dbReference>
<dbReference type="Pfam" id="PF13365">
    <property type="entry name" value="Trypsin_2"/>
    <property type="match status" value="1"/>
</dbReference>
<evidence type="ECO:0000259" key="10">
    <source>
        <dbReference type="PROSITE" id="PS50878"/>
    </source>
</evidence>
<keyword evidence="5" id="KW-0460">Magnesium</keyword>
<comment type="caution">
    <text evidence="11">The sequence shown here is derived from an EMBL/GenBank/DDBJ whole genome shotgun (WGS) entry which is preliminary data.</text>
</comment>
<dbReference type="SUPFAM" id="SSF50494">
    <property type="entry name" value="Trypsin-like serine proteases"/>
    <property type="match status" value="1"/>
</dbReference>
<dbReference type="PANTHER" id="PTHR34047">
    <property type="entry name" value="NUCLEAR INTRON MATURASE 1, MITOCHONDRIAL-RELATED"/>
    <property type="match status" value="1"/>
</dbReference>
<evidence type="ECO:0000256" key="8">
    <source>
        <dbReference type="ARBA" id="ARBA00034120"/>
    </source>
</evidence>
<organism evidence="11 12">
    <name type="scientific">Paraglaciecola algarum</name>
    <dbReference type="NCBI Taxonomy" id="3050085"/>
    <lineage>
        <taxon>Bacteria</taxon>
        <taxon>Pseudomonadati</taxon>
        <taxon>Pseudomonadota</taxon>
        <taxon>Gammaproteobacteria</taxon>
        <taxon>Alteromonadales</taxon>
        <taxon>Alteromonadaceae</taxon>
        <taxon>Paraglaciecola</taxon>
    </lineage>
</organism>
<dbReference type="Proteomes" id="UP001521137">
    <property type="component" value="Unassembled WGS sequence"/>
</dbReference>
<dbReference type="Pfam" id="PF00078">
    <property type="entry name" value="RVT_1"/>
    <property type="match status" value="1"/>
</dbReference>
<accession>A0ABS9DB80</accession>
<dbReference type="Gene3D" id="2.40.10.120">
    <property type="match status" value="1"/>
</dbReference>
<feature type="domain" description="Reverse transcriptase" evidence="10">
    <location>
        <begin position="27"/>
        <end position="254"/>
    </location>
</feature>
<dbReference type="PANTHER" id="PTHR34047:SF7">
    <property type="entry name" value="RNA-DIRECTED DNA POLYMERASE"/>
    <property type="match status" value="1"/>
</dbReference>
<evidence type="ECO:0000256" key="5">
    <source>
        <dbReference type="ARBA" id="ARBA00022842"/>
    </source>
</evidence>
<dbReference type="InterPro" id="IPR009003">
    <property type="entry name" value="Peptidase_S1_PA"/>
</dbReference>
<dbReference type="EMBL" id="JAKGAS010000007">
    <property type="protein sequence ID" value="MCF2949268.1"/>
    <property type="molecule type" value="Genomic_DNA"/>
</dbReference>
<keyword evidence="7" id="KW-0051">Antiviral defense</keyword>
<keyword evidence="3" id="KW-0548">Nucleotidyltransferase</keyword>
<evidence type="ECO:0000256" key="1">
    <source>
        <dbReference type="ARBA" id="ARBA00012493"/>
    </source>
</evidence>
<dbReference type="InterPro" id="IPR051083">
    <property type="entry name" value="GrpII_Intron_Splice-Mob/Def"/>
</dbReference>
<dbReference type="InterPro" id="IPR000123">
    <property type="entry name" value="Reverse_transcriptase_msDNA"/>
</dbReference>
<reference evidence="11 12" key="1">
    <citation type="submission" date="2022-01" db="EMBL/GenBank/DDBJ databases">
        <title>Paraglaciecola sp. G1-23.</title>
        <authorList>
            <person name="Jin M.S."/>
            <person name="Han D.M."/>
            <person name="Kim H.M."/>
            <person name="Jeon C.O."/>
        </authorList>
    </citation>
    <scope>NUCLEOTIDE SEQUENCE [LARGE SCALE GENOMIC DNA]</scope>
    <source>
        <strain evidence="11 12">G1-23</strain>
    </source>
</reference>
<evidence type="ECO:0000256" key="3">
    <source>
        <dbReference type="ARBA" id="ARBA00022695"/>
    </source>
</evidence>
<evidence type="ECO:0000313" key="11">
    <source>
        <dbReference type="EMBL" id="MCF2949268.1"/>
    </source>
</evidence>
<dbReference type="InterPro" id="IPR043502">
    <property type="entry name" value="DNA/RNA_pol_sf"/>
</dbReference>
<name>A0ABS9DB80_9ALTE</name>
<comment type="catalytic activity">
    <reaction evidence="9">
        <text>DNA(n) + a 2'-deoxyribonucleoside 5'-triphosphate = DNA(n+1) + diphosphate</text>
        <dbReference type="Rhea" id="RHEA:22508"/>
        <dbReference type="Rhea" id="RHEA-COMP:17339"/>
        <dbReference type="Rhea" id="RHEA-COMP:17340"/>
        <dbReference type="ChEBI" id="CHEBI:33019"/>
        <dbReference type="ChEBI" id="CHEBI:61560"/>
        <dbReference type="ChEBI" id="CHEBI:173112"/>
        <dbReference type="EC" id="2.7.7.49"/>
    </reaction>
</comment>
<dbReference type="InterPro" id="IPR000477">
    <property type="entry name" value="RT_dom"/>
</dbReference>
<evidence type="ECO:0000256" key="4">
    <source>
        <dbReference type="ARBA" id="ARBA00022723"/>
    </source>
</evidence>
<evidence type="ECO:0000256" key="7">
    <source>
        <dbReference type="ARBA" id="ARBA00023118"/>
    </source>
</evidence>
<evidence type="ECO:0000256" key="6">
    <source>
        <dbReference type="ARBA" id="ARBA00022918"/>
    </source>
</evidence>
<dbReference type="RefSeq" id="WP_235313365.1">
    <property type="nucleotide sequence ID" value="NZ_JAKGAS010000007.1"/>
</dbReference>
<evidence type="ECO:0000313" key="12">
    <source>
        <dbReference type="Proteomes" id="UP001521137"/>
    </source>
</evidence>
<keyword evidence="2" id="KW-0808">Transferase</keyword>
<protein>
    <recommendedName>
        <fullName evidence="1">RNA-directed DNA polymerase</fullName>
        <ecNumber evidence="1">2.7.7.49</ecNumber>
    </recommendedName>
</protein>
<evidence type="ECO:0000256" key="2">
    <source>
        <dbReference type="ARBA" id="ARBA00022679"/>
    </source>
</evidence>
<keyword evidence="4" id="KW-0479">Metal-binding</keyword>
<keyword evidence="12" id="KW-1185">Reference proteome</keyword>